<dbReference type="InterPro" id="IPR045590">
    <property type="entry name" value="DUF6463"/>
</dbReference>
<feature type="transmembrane region" description="Helical" evidence="1">
    <location>
        <begin position="87"/>
        <end position="105"/>
    </location>
</feature>
<feature type="transmembrane region" description="Helical" evidence="1">
    <location>
        <begin position="62"/>
        <end position="80"/>
    </location>
</feature>
<feature type="transmembrane region" description="Helical" evidence="1">
    <location>
        <begin position="111"/>
        <end position="127"/>
    </location>
</feature>
<keyword evidence="1" id="KW-1133">Transmembrane helix</keyword>
<organism evidence="2 3">
    <name type="scientific">Brevibacterium senegalense</name>
    <dbReference type="NCBI Taxonomy" id="1033736"/>
    <lineage>
        <taxon>Bacteria</taxon>
        <taxon>Bacillati</taxon>
        <taxon>Actinomycetota</taxon>
        <taxon>Actinomycetes</taxon>
        <taxon>Micrococcales</taxon>
        <taxon>Brevibacteriaceae</taxon>
        <taxon>Brevibacterium</taxon>
    </lineage>
</organism>
<keyword evidence="1" id="KW-0472">Membrane</keyword>
<sequence length="132" mass="13603">MTVNRTGNPSPPTRARAYVGPGLLAVCALHIIVGVVDAAPVLVEAATEGWFGAFTGERATVLWFLMTGAVGVVAGVAITRVELSGRLPWMISGVLLATAGIGVSMAPTSGFVLVLAVAILALARSWYTSRKP</sequence>
<reference evidence="2" key="2">
    <citation type="submission" date="2021-09" db="EMBL/GenBank/DDBJ databases">
        <authorList>
            <person name="Gilroy R."/>
        </authorList>
    </citation>
    <scope>NUCLEOTIDE SEQUENCE</scope>
    <source>
        <strain evidence="2">ChiGjej5B5-7349</strain>
    </source>
</reference>
<dbReference type="AlphaFoldDB" id="A0A921SPL7"/>
<dbReference type="Proteomes" id="UP000784435">
    <property type="component" value="Unassembled WGS sequence"/>
</dbReference>
<proteinExistence type="predicted"/>
<protein>
    <submittedName>
        <fullName evidence="2">DUF6463 family protein</fullName>
    </submittedName>
</protein>
<evidence type="ECO:0000313" key="3">
    <source>
        <dbReference type="Proteomes" id="UP000784435"/>
    </source>
</evidence>
<dbReference type="EMBL" id="DYUK01000245">
    <property type="protein sequence ID" value="HJG80983.1"/>
    <property type="molecule type" value="Genomic_DNA"/>
</dbReference>
<name>A0A921SPL7_9MICO</name>
<reference evidence="2" key="1">
    <citation type="journal article" date="2021" name="PeerJ">
        <title>Extensive microbial diversity within the chicken gut microbiome revealed by metagenomics and culture.</title>
        <authorList>
            <person name="Gilroy R."/>
            <person name="Ravi A."/>
            <person name="Getino M."/>
            <person name="Pursley I."/>
            <person name="Horton D.L."/>
            <person name="Alikhan N.F."/>
            <person name="Baker D."/>
            <person name="Gharbi K."/>
            <person name="Hall N."/>
            <person name="Watson M."/>
            <person name="Adriaenssens E.M."/>
            <person name="Foster-Nyarko E."/>
            <person name="Jarju S."/>
            <person name="Secka A."/>
            <person name="Antonio M."/>
            <person name="Oren A."/>
            <person name="Chaudhuri R.R."/>
            <person name="La Ragione R."/>
            <person name="Hildebrand F."/>
            <person name="Pallen M.J."/>
        </authorList>
    </citation>
    <scope>NUCLEOTIDE SEQUENCE</scope>
    <source>
        <strain evidence="2">ChiGjej5B5-7349</strain>
    </source>
</reference>
<accession>A0A921SPL7</accession>
<comment type="caution">
    <text evidence="2">The sequence shown here is derived from an EMBL/GenBank/DDBJ whole genome shotgun (WGS) entry which is preliminary data.</text>
</comment>
<keyword evidence="1" id="KW-0812">Transmembrane</keyword>
<gene>
    <name evidence="2" type="ORF">K8V08_11285</name>
</gene>
<dbReference type="Pfam" id="PF20064">
    <property type="entry name" value="DUF6463"/>
    <property type="match status" value="1"/>
</dbReference>
<evidence type="ECO:0000313" key="2">
    <source>
        <dbReference type="EMBL" id="HJG80983.1"/>
    </source>
</evidence>
<evidence type="ECO:0000256" key="1">
    <source>
        <dbReference type="SAM" id="Phobius"/>
    </source>
</evidence>